<reference evidence="9 10" key="1">
    <citation type="submission" date="2016-03" db="EMBL/GenBank/DDBJ databases">
        <title>Comparative genomics of Rickettsiella.</title>
        <authorList>
            <person name="Chandler C."/>
            <person name="Wang Y."/>
        </authorList>
    </citation>
    <scope>NUCLEOTIDE SEQUENCE [LARGE SCALE GENOMIC DNA]</scope>
    <source>
        <strain evidence="9 10">RCFS May 2013</strain>
    </source>
</reference>
<protein>
    <submittedName>
        <fullName evidence="9">AI-2E family transporter</fullName>
    </submittedName>
</protein>
<comment type="subcellular location">
    <subcellularLocation>
        <location evidence="1">Cell membrane</location>
        <topology evidence="1">Multi-pass membrane protein</topology>
    </subcellularLocation>
</comment>
<dbReference type="STRING" id="1225476.A1D18_05540"/>
<dbReference type="Proteomes" id="UP000183924">
    <property type="component" value="Unassembled WGS sequence"/>
</dbReference>
<evidence type="ECO:0000256" key="8">
    <source>
        <dbReference type="SAM" id="Phobius"/>
    </source>
</evidence>
<keyword evidence="3" id="KW-0813">Transport</keyword>
<evidence type="ECO:0000256" key="1">
    <source>
        <dbReference type="ARBA" id="ARBA00004651"/>
    </source>
</evidence>
<feature type="transmembrane region" description="Helical" evidence="8">
    <location>
        <begin position="68"/>
        <end position="93"/>
    </location>
</feature>
<dbReference type="AlphaFoldDB" id="A0A1J8NHC5"/>
<dbReference type="OrthoDB" id="5562213at2"/>
<dbReference type="GO" id="GO:0055085">
    <property type="term" value="P:transmembrane transport"/>
    <property type="evidence" value="ECO:0007669"/>
    <property type="project" value="TreeGrafter"/>
</dbReference>
<evidence type="ECO:0000256" key="4">
    <source>
        <dbReference type="ARBA" id="ARBA00022475"/>
    </source>
</evidence>
<dbReference type="EMBL" id="LUKY01000033">
    <property type="protein sequence ID" value="OIZ94306.1"/>
    <property type="molecule type" value="Genomic_DNA"/>
</dbReference>
<keyword evidence="5 8" id="KW-0812">Transmembrane</keyword>
<evidence type="ECO:0000256" key="2">
    <source>
        <dbReference type="ARBA" id="ARBA00009773"/>
    </source>
</evidence>
<accession>A0A1J8NHC5</accession>
<feature type="transmembrane region" description="Helical" evidence="8">
    <location>
        <begin position="312"/>
        <end position="342"/>
    </location>
</feature>
<sequence length="358" mass="40164">MLQLIKNWFTRYFLDPELAILWLFLLFIIIVFSSLGKILAPVFVSVVMAYLLQWPISSLEKLRLPRIAAVLGVYISFVGLVILAIVGLLPLLFRQLSNLIAELPAMAAKGQALLLYLPTRYPGYTSASQIQEWITQFKAELTHSGQGILSASLGYIPNIIAFTIYFVLVPLLVYFFLLDEKKIITWLTQYLPEKRRLISQVWTEVLAQTGNYVRGKALEMLIVWIVTYLSFAILGLQYAILLSVLVGISVIIPYIGAVMVTIPVLIIGFLEWGWTAHFAYLVAVYTLIITLDANVLVPFLFSEAVDLHPVTIIIAVLIFGGLLGFWGVFFAIPLASVVKAILNAISYKKIHTHKNKLC</sequence>
<evidence type="ECO:0000313" key="9">
    <source>
        <dbReference type="EMBL" id="OIZ94306.1"/>
    </source>
</evidence>
<keyword evidence="7 8" id="KW-0472">Membrane</keyword>
<feature type="transmembrane region" description="Helical" evidence="8">
    <location>
        <begin position="221"/>
        <end position="245"/>
    </location>
</feature>
<dbReference type="PANTHER" id="PTHR21716:SF53">
    <property type="entry name" value="PERMEASE PERM-RELATED"/>
    <property type="match status" value="1"/>
</dbReference>
<comment type="similarity">
    <text evidence="2">Belongs to the autoinducer-2 exporter (AI-2E) (TC 2.A.86) family.</text>
</comment>
<evidence type="ECO:0000313" key="10">
    <source>
        <dbReference type="Proteomes" id="UP000183924"/>
    </source>
</evidence>
<keyword evidence="4" id="KW-1003">Cell membrane</keyword>
<dbReference type="PANTHER" id="PTHR21716">
    <property type="entry name" value="TRANSMEMBRANE PROTEIN"/>
    <property type="match status" value="1"/>
</dbReference>
<gene>
    <name evidence="9" type="ORF">A1D18_05540</name>
</gene>
<proteinExistence type="inferred from homology"/>
<evidence type="ECO:0000256" key="3">
    <source>
        <dbReference type="ARBA" id="ARBA00022448"/>
    </source>
</evidence>
<dbReference type="Pfam" id="PF01594">
    <property type="entry name" value="AI-2E_transport"/>
    <property type="match status" value="1"/>
</dbReference>
<feature type="transmembrane region" description="Helical" evidence="8">
    <location>
        <begin position="155"/>
        <end position="177"/>
    </location>
</feature>
<feature type="transmembrane region" description="Helical" evidence="8">
    <location>
        <begin position="251"/>
        <end position="270"/>
    </location>
</feature>
<evidence type="ECO:0000256" key="5">
    <source>
        <dbReference type="ARBA" id="ARBA00022692"/>
    </source>
</evidence>
<organism evidence="9 10">
    <name type="scientific">Candidatus Rickettsiella isopodorum</name>
    <dbReference type="NCBI Taxonomy" id="1225476"/>
    <lineage>
        <taxon>Bacteria</taxon>
        <taxon>Pseudomonadati</taxon>
        <taxon>Pseudomonadota</taxon>
        <taxon>Gammaproteobacteria</taxon>
        <taxon>Legionellales</taxon>
        <taxon>Coxiellaceae</taxon>
        <taxon>Rickettsiella</taxon>
    </lineage>
</organism>
<keyword evidence="6 8" id="KW-1133">Transmembrane helix</keyword>
<feature type="transmembrane region" description="Helical" evidence="8">
    <location>
        <begin position="12"/>
        <end position="32"/>
    </location>
</feature>
<comment type="caution">
    <text evidence="9">The sequence shown here is derived from an EMBL/GenBank/DDBJ whole genome shotgun (WGS) entry which is preliminary data.</text>
</comment>
<dbReference type="InterPro" id="IPR002549">
    <property type="entry name" value="AI-2E-like"/>
</dbReference>
<feature type="transmembrane region" description="Helical" evidence="8">
    <location>
        <begin position="277"/>
        <end position="300"/>
    </location>
</feature>
<dbReference type="GO" id="GO:0005886">
    <property type="term" value="C:plasma membrane"/>
    <property type="evidence" value="ECO:0007669"/>
    <property type="project" value="UniProtKB-SubCell"/>
</dbReference>
<keyword evidence="10" id="KW-1185">Reference proteome</keyword>
<evidence type="ECO:0000256" key="7">
    <source>
        <dbReference type="ARBA" id="ARBA00023136"/>
    </source>
</evidence>
<name>A0A1J8NHC5_9COXI</name>
<dbReference type="RefSeq" id="WP_071662798.1">
    <property type="nucleotide sequence ID" value="NZ_LUKY01000033.1"/>
</dbReference>
<evidence type="ECO:0000256" key="6">
    <source>
        <dbReference type="ARBA" id="ARBA00022989"/>
    </source>
</evidence>